<evidence type="ECO:0000313" key="3">
    <source>
        <dbReference type="Proteomes" id="UP000199036"/>
    </source>
</evidence>
<feature type="transmembrane region" description="Helical" evidence="1">
    <location>
        <begin position="12"/>
        <end position="32"/>
    </location>
</feature>
<gene>
    <name evidence="2" type="ORF">SAMN05421741_103190</name>
</gene>
<dbReference type="EMBL" id="FOVI01000003">
    <property type="protein sequence ID" value="SFN30359.1"/>
    <property type="molecule type" value="Genomic_DNA"/>
</dbReference>
<keyword evidence="1" id="KW-0812">Transmembrane</keyword>
<reference evidence="3" key="1">
    <citation type="submission" date="2016-10" db="EMBL/GenBank/DDBJ databases">
        <authorList>
            <person name="Varghese N."/>
            <person name="Submissions S."/>
        </authorList>
    </citation>
    <scope>NUCLEOTIDE SEQUENCE [LARGE SCALE GENOMIC DNA]</scope>
    <source>
        <strain evidence="3">DS-12</strain>
    </source>
</reference>
<keyword evidence="1" id="KW-0472">Membrane</keyword>
<keyword evidence="3" id="KW-1185">Reference proteome</keyword>
<proteinExistence type="predicted"/>
<name>A0A1I4XYQ6_9FLAO</name>
<evidence type="ECO:0000256" key="1">
    <source>
        <dbReference type="SAM" id="Phobius"/>
    </source>
</evidence>
<organism evidence="2 3">
    <name type="scientific">Paenimyroides ummariense</name>
    <dbReference type="NCBI Taxonomy" id="913024"/>
    <lineage>
        <taxon>Bacteria</taxon>
        <taxon>Pseudomonadati</taxon>
        <taxon>Bacteroidota</taxon>
        <taxon>Flavobacteriia</taxon>
        <taxon>Flavobacteriales</taxon>
        <taxon>Flavobacteriaceae</taxon>
        <taxon>Paenimyroides</taxon>
    </lineage>
</organism>
<keyword evidence="1" id="KW-1133">Transmembrane helix</keyword>
<accession>A0A1I4XYQ6</accession>
<dbReference type="AlphaFoldDB" id="A0A1I4XYQ6"/>
<protein>
    <submittedName>
        <fullName evidence="2">Uncharacterized protein</fullName>
    </submittedName>
</protein>
<evidence type="ECO:0000313" key="2">
    <source>
        <dbReference type="EMBL" id="SFN30359.1"/>
    </source>
</evidence>
<sequence length="33" mass="3656">MKNKRKLNERLLAVILLIIGGVSIAIYANGFLI</sequence>
<dbReference type="Proteomes" id="UP000199036">
    <property type="component" value="Unassembled WGS sequence"/>
</dbReference>